<dbReference type="KEGG" id="cre:CHLRE_08g376850v5"/>
<reference evidence="2 3" key="1">
    <citation type="journal article" date="2007" name="Science">
        <title>The Chlamydomonas genome reveals the evolution of key animal and plant functions.</title>
        <authorList>
            <person name="Merchant S.S."/>
            <person name="Prochnik S.E."/>
            <person name="Vallon O."/>
            <person name="Harris E.H."/>
            <person name="Karpowicz S.J."/>
            <person name="Witman G.B."/>
            <person name="Terry A."/>
            <person name="Salamov A."/>
            <person name="Fritz-Laylin L.K."/>
            <person name="Marechal-Drouard L."/>
            <person name="Marshall W.F."/>
            <person name="Qu L.H."/>
            <person name="Nelson D.R."/>
            <person name="Sanderfoot A.A."/>
            <person name="Spalding M.H."/>
            <person name="Kapitonov V.V."/>
            <person name="Ren Q."/>
            <person name="Ferris P."/>
            <person name="Lindquist E."/>
            <person name="Shapiro H."/>
            <person name="Lucas S.M."/>
            <person name="Grimwood J."/>
            <person name="Schmutz J."/>
            <person name="Cardol P."/>
            <person name="Cerutti H."/>
            <person name="Chanfreau G."/>
            <person name="Chen C.L."/>
            <person name="Cognat V."/>
            <person name="Croft M.T."/>
            <person name="Dent R."/>
            <person name="Dutcher S."/>
            <person name="Fernandez E."/>
            <person name="Fukuzawa H."/>
            <person name="Gonzalez-Ballester D."/>
            <person name="Gonzalez-Halphen D."/>
            <person name="Hallmann A."/>
            <person name="Hanikenne M."/>
            <person name="Hippler M."/>
            <person name="Inwood W."/>
            <person name="Jabbari K."/>
            <person name="Kalanon M."/>
            <person name="Kuras R."/>
            <person name="Lefebvre P.A."/>
            <person name="Lemaire S.D."/>
            <person name="Lobanov A.V."/>
            <person name="Lohr M."/>
            <person name="Manuell A."/>
            <person name="Meier I."/>
            <person name="Mets L."/>
            <person name="Mittag M."/>
            <person name="Mittelmeier T."/>
            <person name="Moroney J.V."/>
            <person name="Moseley J."/>
            <person name="Napoli C."/>
            <person name="Nedelcu A.M."/>
            <person name="Niyogi K."/>
            <person name="Novoselov S.V."/>
            <person name="Paulsen I.T."/>
            <person name="Pazour G."/>
            <person name="Purton S."/>
            <person name="Ral J.P."/>
            <person name="Riano-Pachon D.M."/>
            <person name="Riekhof W."/>
            <person name="Rymarquis L."/>
            <person name="Schroda M."/>
            <person name="Stern D."/>
            <person name="Umen J."/>
            <person name="Willows R."/>
            <person name="Wilson N."/>
            <person name="Zimmer S.L."/>
            <person name="Allmer J."/>
            <person name="Balk J."/>
            <person name="Bisova K."/>
            <person name="Chen C.J."/>
            <person name="Elias M."/>
            <person name="Gendler K."/>
            <person name="Hauser C."/>
            <person name="Lamb M.R."/>
            <person name="Ledford H."/>
            <person name="Long J.C."/>
            <person name="Minagawa J."/>
            <person name="Page M.D."/>
            <person name="Pan J."/>
            <person name="Pootakham W."/>
            <person name="Roje S."/>
            <person name="Rose A."/>
            <person name="Stahlberg E."/>
            <person name="Terauchi A.M."/>
            <person name="Yang P."/>
            <person name="Ball S."/>
            <person name="Bowler C."/>
            <person name="Dieckmann C.L."/>
            <person name="Gladyshev V.N."/>
            <person name="Green P."/>
            <person name="Jorgensen R."/>
            <person name="Mayfield S."/>
            <person name="Mueller-Roeber B."/>
            <person name="Rajamani S."/>
            <person name="Sayre R.T."/>
            <person name="Brokstein P."/>
            <person name="Dubchak I."/>
            <person name="Goodstein D."/>
            <person name="Hornick L."/>
            <person name="Huang Y.W."/>
            <person name="Jhaveri J."/>
            <person name="Luo Y."/>
            <person name="Martinez D."/>
            <person name="Ngau W.C."/>
            <person name="Otillar B."/>
            <person name="Poliakov A."/>
            <person name="Porter A."/>
            <person name="Szajkowski L."/>
            <person name="Werner G."/>
            <person name="Zhou K."/>
            <person name="Grigoriev I.V."/>
            <person name="Rokhsar D.S."/>
            <person name="Grossman A.R."/>
        </authorList>
    </citation>
    <scope>NUCLEOTIDE SEQUENCE [LARGE SCALE GENOMIC DNA]</scope>
    <source>
        <strain evidence="3">CC-503</strain>
        <strain evidence="2">CC-503 cw92 mt+</strain>
    </source>
</reference>
<dbReference type="RefSeq" id="XP_042922190.1">
    <property type="nucleotide sequence ID" value="XM_043065187.1"/>
</dbReference>
<dbReference type="EMBL" id="CM008969">
    <property type="protein sequence ID" value="PNW80078.1"/>
    <property type="molecule type" value="Genomic_DNA"/>
</dbReference>
<organism evidence="2 3">
    <name type="scientific">Chlamydomonas reinhardtii</name>
    <name type="common">Chlamydomonas smithii</name>
    <dbReference type="NCBI Taxonomy" id="3055"/>
    <lineage>
        <taxon>Eukaryota</taxon>
        <taxon>Viridiplantae</taxon>
        <taxon>Chlorophyta</taxon>
        <taxon>core chlorophytes</taxon>
        <taxon>Chlorophyceae</taxon>
        <taxon>CS clade</taxon>
        <taxon>Chlamydomonadales</taxon>
        <taxon>Chlamydomonadaceae</taxon>
        <taxon>Chlamydomonas</taxon>
    </lineage>
</organism>
<dbReference type="GeneID" id="5719930"/>
<sequence length="299" mass="31903">MERPARRELALASLTTHHVGLEKYKSTGRHDFSHFRADRGVNLREWSRMPEGVIDLGAAAAPQPPAPAPVPGARVPFNPVVADGSAAGATGGKAARGGKAGAAARPPPLPTFRLVEPEQLNPSFNVLYVRTQKPGVLRVPLVKLFLDTWAETVELVRPVFRFGIPESSLRDKCPYWRDEGSSLPTTPSFQMRRLQKAISSEGWGTQRAQLVAAYGGGGHGHGHAHGHGGGHGHSGGHGHGHGHGQGYSGVGFGKHGHYLTPYQEKEEFVEAVTPWVVLALNIAAWCYLGSSATKPPAGM</sequence>
<dbReference type="EMBL" id="CM008969">
    <property type="protein sequence ID" value="PNW80079.1"/>
    <property type="molecule type" value="Genomic_DNA"/>
</dbReference>
<name>A0A2K3DHS1_CHLRE</name>
<dbReference type="OrthoDB" id="532227at2759"/>
<dbReference type="AlphaFoldDB" id="A0A2K3DHS1"/>
<reference evidence="2" key="2">
    <citation type="submission" date="2017-07" db="EMBL/GenBank/DDBJ databases">
        <title>WGS assembly of Chlamydomonas reinhardtii.</title>
        <authorList>
            <consortium name="Chlamydomonas Annotation Team"/>
            <consortium name="JGI Annotation Team"/>
            <person name="Merchant S.S."/>
            <person name="Prochnik S.E."/>
            <person name="Vallon O."/>
            <person name="Harris E.H."/>
            <person name="Karpowicz S.J."/>
            <person name="Witman G.B."/>
            <person name="Terry A."/>
            <person name="Salamov A."/>
            <person name="Fritz-Laylin L.K."/>
            <person name="Marechal-Drouard L."/>
            <person name="Marshall W.F."/>
            <person name="Qu L.H."/>
            <person name="Nelson D.R."/>
            <person name="Sanderfoot A.A."/>
            <person name="Spalding M.H."/>
            <person name="Kapitonov V.V."/>
            <person name="Ren Q."/>
            <person name="Ferris P."/>
            <person name="Lindquist E."/>
            <person name="Shapiro H."/>
            <person name="Lucas S.M."/>
            <person name="Grimwood J."/>
            <person name="Schmutz J."/>
            <person name="Grigoriev I.V."/>
            <person name="Rokhsar D.S."/>
        </authorList>
    </citation>
    <scope>NUCLEOTIDE SEQUENCE</scope>
    <source>
        <strain evidence="2">CC-503 cw92 mt+</strain>
    </source>
</reference>
<gene>
    <name evidence="2" type="ORF">CHLRE_08g376850v5</name>
</gene>
<accession>A0A2K3DHS1</accession>
<dbReference type="Proteomes" id="UP000006906">
    <property type="component" value="Chromosome 8"/>
</dbReference>
<feature type="region of interest" description="Disordered" evidence="1">
    <location>
        <begin position="86"/>
        <end position="106"/>
    </location>
</feature>
<proteinExistence type="predicted"/>
<evidence type="ECO:0000256" key="1">
    <source>
        <dbReference type="SAM" id="MobiDB-lite"/>
    </source>
</evidence>
<protein>
    <submittedName>
        <fullName evidence="2">Uncharacterized protein</fullName>
    </submittedName>
</protein>
<dbReference type="RefSeq" id="XP_042922191.1">
    <property type="nucleotide sequence ID" value="XM_043065188.1"/>
</dbReference>
<evidence type="ECO:0000313" key="2">
    <source>
        <dbReference type="EMBL" id="PNW80078.1"/>
    </source>
</evidence>
<feature type="region of interest" description="Disordered" evidence="1">
    <location>
        <begin position="217"/>
        <end position="247"/>
    </location>
</feature>
<dbReference type="Gramene" id="PNW80079">
    <property type="protein sequence ID" value="PNW80079"/>
    <property type="gene ID" value="CHLRE_08g376850v5"/>
</dbReference>
<dbReference type="Gramene" id="PNW80078">
    <property type="protein sequence ID" value="PNW80078"/>
    <property type="gene ID" value="CHLRE_08g376850v5"/>
</dbReference>
<feature type="compositionally biased region" description="Basic residues" evidence="1">
    <location>
        <begin position="220"/>
        <end position="242"/>
    </location>
</feature>
<feature type="compositionally biased region" description="Gly residues" evidence="1">
    <location>
        <begin position="89"/>
        <end position="100"/>
    </location>
</feature>
<evidence type="ECO:0000313" key="3">
    <source>
        <dbReference type="Proteomes" id="UP000006906"/>
    </source>
</evidence>
<dbReference type="ExpressionAtlas" id="A0A2K3DHS1">
    <property type="expression patterns" value="baseline and differential"/>
</dbReference>
<keyword evidence="3" id="KW-1185">Reference proteome</keyword>